<dbReference type="Proteomes" id="UP000799772">
    <property type="component" value="Unassembled WGS sequence"/>
</dbReference>
<evidence type="ECO:0000313" key="2">
    <source>
        <dbReference type="Proteomes" id="UP000799772"/>
    </source>
</evidence>
<comment type="caution">
    <text evidence="1">The sequence shown here is derived from an EMBL/GenBank/DDBJ whole genome shotgun (WGS) entry which is preliminary data.</text>
</comment>
<reference evidence="1" key="1">
    <citation type="journal article" date="2020" name="Stud. Mycol.">
        <title>101 Dothideomycetes genomes: a test case for predicting lifestyles and emergence of pathogens.</title>
        <authorList>
            <person name="Haridas S."/>
            <person name="Albert R."/>
            <person name="Binder M."/>
            <person name="Bloem J."/>
            <person name="Labutti K."/>
            <person name="Salamov A."/>
            <person name="Andreopoulos B."/>
            <person name="Baker S."/>
            <person name="Barry K."/>
            <person name="Bills G."/>
            <person name="Bluhm B."/>
            <person name="Cannon C."/>
            <person name="Castanera R."/>
            <person name="Culley D."/>
            <person name="Daum C."/>
            <person name="Ezra D."/>
            <person name="Gonzalez J."/>
            <person name="Henrissat B."/>
            <person name="Kuo A."/>
            <person name="Liang C."/>
            <person name="Lipzen A."/>
            <person name="Lutzoni F."/>
            <person name="Magnuson J."/>
            <person name="Mondo S."/>
            <person name="Nolan M."/>
            <person name="Ohm R."/>
            <person name="Pangilinan J."/>
            <person name="Park H.-J."/>
            <person name="Ramirez L."/>
            <person name="Alfaro M."/>
            <person name="Sun H."/>
            <person name="Tritt A."/>
            <person name="Yoshinaga Y."/>
            <person name="Zwiers L.-H."/>
            <person name="Turgeon B."/>
            <person name="Goodwin S."/>
            <person name="Spatafora J."/>
            <person name="Crous P."/>
            <person name="Grigoriev I."/>
        </authorList>
    </citation>
    <scope>NUCLEOTIDE SEQUENCE</scope>
    <source>
        <strain evidence="1">CBS 133067</strain>
    </source>
</reference>
<dbReference type="EMBL" id="ML978127">
    <property type="protein sequence ID" value="KAF2098298.1"/>
    <property type="molecule type" value="Genomic_DNA"/>
</dbReference>
<organism evidence="1 2">
    <name type="scientific">Rhizodiscina lignyota</name>
    <dbReference type="NCBI Taxonomy" id="1504668"/>
    <lineage>
        <taxon>Eukaryota</taxon>
        <taxon>Fungi</taxon>
        <taxon>Dikarya</taxon>
        <taxon>Ascomycota</taxon>
        <taxon>Pezizomycotina</taxon>
        <taxon>Dothideomycetes</taxon>
        <taxon>Pleosporomycetidae</taxon>
        <taxon>Aulographales</taxon>
        <taxon>Rhizodiscinaceae</taxon>
        <taxon>Rhizodiscina</taxon>
    </lineage>
</organism>
<protein>
    <recommendedName>
        <fullName evidence="3">ABM domain-containing protein</fullName>
    </recommendedName>
</protein>
<evidence type="ECO:0008006" key="3">
    <source>
        <dbReference type="Google" id="ProtNLM"/>
    </source>
</evidence>
<name>A0A9P4IE14_9PEZI</name>
<keyword evidence="2" id="KW-1185">Reference proteome</keyword>
<evidence type="ECO:0000313" key="1">
    <source>
        <dbReference type="EMBL" id="KAF2098298.1"/>
    </source>
</evidence>
<sequence>MTTHATPILEIAIAPILGRTIDDELTADGEVWREIFSHVMNIPGLIRSSWSLNHHNRDINMFLVDWESYPQHERFMNEQGTLSKPIMDLMTGDFNMYHIQTTTQSRAWLRAPVTYLSFYVLPPSSLPNFAALLTALKDAYALSSGFVEVVSGDARNPPRHDPQGWMKNGQGVVIVLSGWESPEALGKALERKEVSDATKEVEKLCKTGEVSVHVYGC</sequence>
<dbReference type="AlphaFoldDB" id="A0A9P4IE14"/>
<gene>
    <name evidence="1" type="ORF">NA57DRAFT_77087</name>
</gene>
<proteinExistence type="predicted"/>
<accession>A0A9P4IE14</accession>